<evidence type="ECO:0000313" key="3">
    <source>
        <dbReference type="Proteomes" id="UP001154266"/>
    </source>
</evidence>
<name>A0ABT6GUX9_MYCGU</name>
<comment type="caution">
    <text evidence="2">The sequence shown here is derived from an EMBL/GenBank/DDBJ whole genome shotgun (WGS) entry which is preliminary data.</text>
</comment>
<keyword evidence="3" id="KW-1185">Reference proteome</keyword>
<dbReference type="EMBL" id="JAKZMO010000019">
    <property type="protein sequence ID" value="MDG5485290.1"/>
    <property type="molecule type" value="Genomic_DNA"/>
</dbReference>
<dbReference type="RefSeq" id="WP_278222689.1">
    <property type="nucleotide sequence ID" value="NZ_JAKZMO010000019.1"/>
</dbReference>
<gene>
    <name evidence="2" type="ORF">MNO81_21040</name>
</gene>
<dbReference type="Proteomes" id="UP001154266">
    <property type="component" value="Unassembled WGS sequence"/>
</dbReference>
<sequence length="107" mass="12340">MDEAESDLTTYSLAEVAAMVMPDMVQGERWLAQRLIRGEISGYRIGRHWRMTRADVVDLIERHRNRPAPPSHQPVSKAPILTSLTPTSRRRLERGELGTQSYIRRSR</sequence>
<evidence type="ECO:0000256" key="1">
    <source>
        <dbReference type="SAM" id="MobiDB-lite"/>
    </source>
</evidence>
<feature type="compositionally biased region" description="Polar residues" evidence="1">
    <location>
        <begin position="98"/>
        <end position="107"/>
    </location>
</feature>
<protein>
    <submittedName>
        <fullName evidence="2">Helix-turn-helix domain-containing protein</fullName>
    </submittedName>
</protein>
<organism evidence="2 3">
    <name type="scientific">Mycolicibacterium gadium</name>
    <name type="common">Mycobacterium gadium</name>
    <dbReference type="NCBI Taxonomy" id="1794"/>
    <lineage>
        <taxon>Bacteria</taxon>
        <taxon>Bacillati</taxon>
        <taxon>Actinomycetota</taxon>
        <taxon>Actinomycetes</taxon>
        <taxon>Mycobacteriales</taxon>
        <taxon>Mycobacteriaceae</taxon>
        <taxon>Mycolicibacterium</taxon>
    </lineage>
</organism>
<accession>A0ABT6GUX9</accession>
<evidence type="ECO:0000313" key="2">
    <source>
        <dbReference type="EMBL" id="MDG5485290.1"/>
    </source>
</evidence>
<proteinExistence type="predicted"/>
<feature type="region of interest" description="Disordered" evidence="1">
    <location>
        <begin position="64"/>
        <end position="107"/>
    </location>
</feature>
<reference evidence="2" key="1">
    <citation type="journal article" date="2023" name="Environ. Microbiol.">
        <title>The 2-methylpropene degradation pathway in Mycobacteriaceae family strains.</title>
        <authorList>
            <person name="Helbich S."/>
            <person name="Barrantes I."/>
            <person name="Dos Anjos Borges L.G."/>
            <person name="Pieper D.H."/>
            <person name="Vainshtein Y."/>
            <person name="Sohn K."/>
            <person name="Engesser K.H."/>
        </authorList>
    </citation>
    <scope>NUCLEOTIDE SEQUENCE</scope>
    <source>
        <strain evidence="2">IBE100</strain>
    </source>
</reference>